<proteinExistence type="inferred from homology"/>
<dbReference type="GO" id="GO:0009626">
    <property type="term" value="P:plant-type hypersensitive response"/>
    <property type="evidence" value="ECO:0007669"/>
    <property type="project" value="UniProtKB-ARBA"/>
</dbReference>
<dbReference type="InterPro" id="IPR042197">
    <property type="entry name" value="Apaf_helical"/>
</dbReference>
<dbReference type="PANTHER" id="PTHR36766:SF70">
    <property type="entry name" value="DISEASE RESISTANCE PROTEIN RGA4"/>
    <property type="match status" value="1"/>
</dbReference>
<comment type="similarity">
    <text evidence="1">Belongs to the disease resistance NB-LRR family.</text>
</comment>
<dbReference type="SUPFAM" id="SSF52058">
    <property type="entry name" value="L domain-like"/>
    <property type="match status" value="1"/>
</dbReference>
<dbReference type="InterPro" id="IPR058922">
    <property type="entry name" value="WHD_DRP"/>
</dbReference>
<evidence type="ECO:0000256" key="6">
    <source>
        <dbReference type="ARBA" id="ARBA00022840"/>
    </source>
</evidence>
<keyword evidence="3" id="KW-0677">Repeat</keyword>
<reference evidence="11 12" key="1">
    <citation type="journal article" date="2024" name="Plant Biotechnol. J.">
        <title>Dendrobium thyrsiflorum genome and its molecular insights into genes involved in important horticultural traits.</title>
        <authorList>
            <person name="Chen B."/>
            <person name="Wang J.Y."/>
            <person name="Zheng P.J."/>
            <person name="Li K.L."/>
            <person name="Liang Y.M."/>
            <person name="Chen X.F."/>
            <person name="Zhang C."/>
            <person name="Zhao X."/>
            <person name="He X."/>
            <person name="Zhang G.Q."/>
            <person name="Liu Z.J."/>
            <person name="Xu Q."/>
        </authorList>
    </citation>
    <scope>NUCLEOTIDE SEQUENCE [LARGE SCALE GENOMIC DNA]</scope>
    <source>
        <strain evidence="11">GZMU011</strain>
    </source>
</reference>
<evidence type="ECO:0000256" key="5">
    <source>
        <dbReference type="ARBA" id="ARBA00022821"/>
    </source>
</evidence>
<dbReference type="FunFam" id="1.10.10.10:FF:000322">
    <property type="entry name" value="Probable disease resistance protein At1g63360"/>
    <property type="match status" value="1"/>
</dbReference>
<accession>A0ABD0VZ00</accession>
<evidence type="ECO:0000259" key="8">
    <source>
        <dbReference type="Pfam" id="PF18052"/>
    </source>
</evidence>
<keyword evidence="6" id="KW-0067">ATP-binding</keyword>
<dbReference type="Proteomes" id="UP001552299">
    <property type="component" value="Unassembled WGS sequence"/>
</dbReference>
<evidence type="ECO:0000313" key="11">
    <source>
        <dbReference type="EMBL" id="KAL0927246.1"/>
    </source>
</evidence>
<keyword evidence="4" id="KW-0547">Nucleotide-binding</keyword>
<gene>
    <name evidence="11" type="ORF">M5K25_001409</name>
</gene>
<dbReference type="InterPro" id="IPR027417">
    <property type="entry name" value="P-loop_NTPase"/>
</dbReference>
<dbReference type="SUPFAM" id="SSF52540">
    <property type="entry name" value="P-loop containing nucleoside triphosphate hydrolases"/>
    <property type="match status" value="1"/>
</dbReference>
<feature type="domain" description="Disease resistance N-terminal" evidence="8">
    <location>
        <begin position="8"/>
        <end position="89"/>
    </location>
</feature>
<dbReference type="GO" id="GO:0005524">
    <property type="term" value="F:ATP binding"/>
    <property type="evidence" value="ECO:0007669"/>
    <property type="project" value="UniProtKB-KW"/>
</dbReference>
<dbReference type="Pfam" id="PF18052">
    <property type="entry name" value="Rx_N"/>
    <property type="match status" value="1"/>
</dbReference>
<dbReference type="Gene3D" id="3.80.10.10">
    <property type="entry name" value="Ribonuclease Inhibitor"/>
    <property type="match status" value="2"/>
</dbReference>
<feature type="domain" description="Disease resistance R13L4/SHOC-2-like LRR" evidence="10">
    <location>
        <begin position="562"/>
        <end position="873"/>
    </location>
</feature>
<dbReference type="Pfam" id="PF00931">
    <property type="entry name" value="NB-ARC"/>
    <property type="match status" value="1"/>
</dbReference>
<organism evidence="11 12">
    <name type="scientific">Dendrobium thyrsiflorum</name>
    <name type="common">Pinecone-like raceme dendrobium</name>
    <name type="synonym">Orchid</name>
    <dbReference type="NCBI Taxonomy" id="117978"/>
    <lineage>
        <taxon>Eukaryota</taxon>
        <taxon>Viridiplantae</taxon>
        <taxon>Streptophyta</taxon>
        <taxon>Embryophyta</taxon>
        <taxon>Tracheophyta</taxon>
        <taxon>Spermatophyta</taxon>
        <taxon>Magnoliopsida</taxon>
        <taxon>Liliopsida</taxon>
        <taxon>Asparagales</taxon>
        <taxon>Orchidaceae</taxon>
        <taxon>Epidendroideae</taxon>
        <taxon>Malaxideae</taxon>
        <taxon>Dendrobiinae</taxon>
        <taxon>Dendrobium</taxon>
    </lineage>
</organism>
<evidence type="ECO:0000256" key="3">
    <source>
        <dbReference type="ARBA" id="ARBA00022737"/>
    </source>
</evidence>
<evidence type="ECO:0000256" key="2">
    <source>
        <dbReference type="ARBA" id="ARBA00022614"/>
    </source>
</evidence>
<evidence type="ECO:0000313" key="12">
    <source>
        <dbReference type="Proteomes" id="UP001552299"/>
    </source>
</evidence>
<dbReference type="InterPro" id="IPR032675">
    <property type="entry name" value="LRR_dom_sf"/>
</dbReference>
<dbReference type="SMART" id="SM00369">
    <property type="entry name" value="LRR_TYP"/>
    <property type="match status" value="2"/>
</dbReference>
<dbReference type="PANTHER" id="PTHR36766">
    <property type="entry name" value="PLANT BROAD-SPECTRUM MILDEW RESISTANCE PROTEIN RPW8"/>
    <property type="match status" value="1"/>
</dbReference>
<evidence type="ECO:0000259" key="9">
    <source>
        <dbReference type="Pfam" id="PF23559"/>
    </source>
</evidence>
<feature type="domain" description="Disease resistance protein winged helix" evidence="9">
    <location>
        <begin position="435"/>
        <end position="500"/>
    </location>
</feature>
<dbReference type="EMBL" id="JANQDX010000002">
    <property type="protein sequence ID" value="KAL0927246.1"/>
    <property type="molecule type" value="Genomic_DNA"/>
</dbReference>
<dbReference type="InterPro" id="IPR002182">
    <property type="entry name" value="NB-ARC"/>
</dbReference>
<dbReference type="Gene3D" id="1.10.10.10">
    <property type="entry name" value="Winged helix-like DNA-binding domain superfamily/Winged helix DNA-binding domain"/>
    <property type="match status" value="1"/>
</dbReference>
<dbReference type="GO" id="GO:0042742">
    <property type="term" value="P:defense response to bacterium"/>
    <property type="evidence" value="ECO:0007669"/>
    <property type="project" value="UniProtKB-ARBA"/>
</dbReference>
<keyword evidence="12" id="KW-1185">Reference proteome</keyword>
<keyword evidence="2" id="KW-0433">Leucine-rich repeat</keyword>
<dbReference type="Gene3D" id="1.10.8.430">
    <property type="entry name" value="Helical domain of apoptotic protease-activating factors"/>
    <property type="match status" value="1"/>
</dbReference>
<evidence type="ECO:0000259" key="10">
    <source>
        <dbReference type="Pfam" id="PF23598"/>
    </source>
</evidence>
<dbReference type="Pfam" id="PF23598">
    <property type="entry name" value="LRR_14"/>
    <property type="match status" value="1"/>
</dbReference>
<evidence type="ECO:0000256" key="1">
    <source>
        <dbReference type="ARBA" id="ARBA00008894"/>
    </source>
</evidence>
<dbReference type="InterPro" id="IPR036388">
    <property type="entry name" value="WH-like_DNA-bd_sf"/>
</dbReference>
<dbReference type="Gene3D" id="1.20.5.4130">
    <property type="match status" value="1"/>
</dbReference>
<evidence type="ECO:0000256" key="4">
    <source>
        <dbReference type="ARBA" id="ARBA00022741"/>
    </source>
</evidence>
<comment type="caution">
    <text evidence="11">The sequence shown here is derived from an EMBL/GenBank/DDBJ whole genome shotgun (WGS) entry which is preliminary data.</text>
</comment>
<dbReference type="Pfam" id="PF23559">
    <property type="entry name" value="WHD_DRP"/>
    <property type="match status" value="1"/>
</dbReference>
<evidence type="ECO:0008006" key="13">
    <source>
        <dbReference type="Google" id="ProtNLM"/>
    </source>
</evidence>
<sequence length="1040" mass="119332">MAMILDAFMSKFSTLLADFVHEEVIMQLGVKDELQKLRQRMRSIQCLLKDAEKKKFDESTIELWLSELKDVMYDVEDIFDLCRIEGTQLLADLNTESKTSSVCCDFSSAFSCFTSVPLRHEIGNRIKNINGRLNQIYEDRKRYKLEKSTISKTPQITVVDSRQTSSMVDPFVVGREVEVAANSLVDHLLGEKVDEKCRLFAITGMGGVGKTTLAQKIFNHPKIQTYFNITVWVCVSQTYLETELLKQVIRGAKGNYGDSNTKAELQHILRDSIASVQSLFLILDDVWNSDVWVNLFRVPLYNSNRSVRVLITTRDENIVNKMHATYIHSVTYLSEESSWDMLRRRLFSEEQEELANGLKELGLMIVNKCKGLPLAIKVIVGVLLSKPRNKKAWKIFLNDNAWFIYNLPGELSGALYLSFEDLPAHLKQCFLYFSLYREDAQLDPRKFAQLWVAEGFITNQQDSLIEDLAEECFNELLNRNLLLPKDYDGKCRMHDLIRSLTIFLSKEETSFGALNVRNSTRSIKFRRITVANQEGAVEILDSIVDQGALRTLLASSSDLLLDDERLRRLSHLRVLDISHTQIQILPDSIGKLVHLRYLNLNDTHIRAIPKSIEQLTNLQFLDISFCKKLGQLPSGITRLHNLRCFDILETPVSFIPKGIEKLQQLNYLSGFVVANNVSSSKLEELNSLKQIRSLNISNLKSPQSETTVLKELPNLSTLMLGFSMDSSSPIEEQEMMVEELFDKIIPPQSLEDFTILGFFGRRFPNWMDLSSFEIYVPNLTKLVLRDIKSCTQLPSLGQLPELKDLSIEDATKMKKIGQEFLGSDVNSTRIAFPKLEQLQILNFPELEEWSFGTEVEQNTSPRLKLLPCLQKLTIRKCPLLKQLPEGLKYSPMKFLEIAGARRLKSVENLSVEIEELRFSYCENLKEVYCAPTLKRLEVQVCKALSCVKKLDSLQKLSFNDFEEKSLPEWLLKFLRQRGLQNDSNDDFLLDLNCSDEVLQKCVKGGSYWDLIQHIPRVKMFSMSEFINVVNNLMFPMQIFN</sequence>
<dbReference type="InterPro" id="IPR003591">
    <property type="entry name" value="Leu-rich_rpt_typical-subtyp"/>
</dbReference>
<dbReference type="PRINTS" id="PR00364">
    <property type="entry name" value="DISEASERSIST"/>
</dbReference>
<dbReference type="Gene3D" id="3.40.50.300">
    <property type="entry name" value="P-loop containing nucleotide triphosphate hydrolases"/>
    <property type="match status" value="1"/>
</dbReference>
<dbReference type="AlphaFoldDB" id="A0ABD0VZ00"/>
<dbReference type="InterPro" id="IPR041118">
    <property type="entry name" value="Rx_N"/>
</dbReference>
<name>A0ABD0VZ00_DENTH</name>
<dbReference type="CDD" id="cd14798">
    <property type="entry name" value="RX-CC_like"/>
    <property type="match status" value="1"/>
</dbReference>
<dbReference type="InterPro" id="IPR055414">
    <property type="entry name" value="LRR_R13L4/SHOC2-like"/>
</dbReference>
<keyword evidence="5" id="KW-0611">Plant defense</keyword>
<dbReference type="InterPro" id="IPR038005">
    <property type="entry name" value="RX-like_CC"/>
</dbReference>
<protein>
    <recommendedName>
        <fullName evidence="13">Disease resistance protein</fullName>
    </recommendedName>
</protein>
<evidence type="ECO:0000259" key="7">
    <source>
        <dbReference type="Pfam" id="PF00931"/>
    </source>
</evidence>
<feature type="domain" description="NB-ARC" evidence="7">
    <location>
        <begin position="183"/>
        <end position="350"/>
    </location>
</feature>
<dbReference type="GO" id="GO:0002758">
    <property type="term" value="P:innate immune response-activating signaling pathway"/>
    <property type="evidence" value="ECO:0007669"/>
    <property type="project" value="UniProtKB-ARBA"/>
</dbReference>